<dbReference type="InterPro" id="IPR013087">
    <property type="entry name" value="Znf_C2H2_type"/>
</dbReference>
<evidence type="ECO:0000313" key="7">
    <source>
        <dbReference type="EMBL" id="OAF71525.1"/>
    </source>
</evidence>
<dbReference type="AlphaFoldDB" id="A0A177BBE6"/>
<evidence type="ECO:0000259" key="5">
    <source>
        <dbReference type="PROSITE" id="PS50089"/>
    </source>
</evidence>
<evidence type="ECO:0000256" key="1">
    <source>
        <dbReference type="ARBA" id="ARBA00022723"/>
    </source>
</evidence>
<evidence type="ECO:0000256" key="3">
    <source>
        <dbReference type="ARBA" id="ARBA00022833"/>
    </source>
</evidence>
<accession>A0A177BBE6</accession>
<dbReference type="InterPro" id="IPR017907">
    <property type="entry name" value="Znf_RING_CS"/>
</dbReference>
<dbReference type="PANTHER" id="PTHR22938">
    <property type="entry name" value="ZINC FINGER PROTEIN 598"/>
    <property type="match status" value="1"/>
</dbReference>
<dbReference type="PANTHER" id="PTHR22938:SF0">
    <property type="entry name" value="E3 UBIQUITIN-PROTEIN LIGASE ZNF598"/>
    <property type="match status" value="1"/>
</dbReference>
<sequence>MSEIDNTTSSNCEILECPICFDNIDIFAFGSCNHVVCIKCAATMRLLCHSKRCSVCRDEMDVIIFLSEMKTFESVNLGNLMIFCGIHLDEWSKSKLLFLLRYQCTFCQEDFSSMPALMKHMQCHNRSYCQTCVDHIKIFPRFHELYTGKELRDHTFNYNDKLSGHRFCSFCNLELFDSDDYRQHNRRNHFNCFICDFSESNVTFFESYEELKLHFSSKHYMCSLDGCEREHFSNVFQTQNDYHCHLIECHSDKLSQKQRLEYSTFKFSSTVTPTEPTNLIPGVTIYNNEMYQPVTTKVFSDPPSRYEYSEQDFPSLHQLRFSQSQKNEDEFDFVIGEKKKIESNCVKTPSSSASLSTHNKINLRGQWRVNSENPSYSTIQKNNLFYSEFPSLCTEKPTHFPSFPPTEEIILKVDNSEIDPLQKSNKKRKKKKKKTFEPPDADIINLLKVSASNVVPKSTSKYAASFAKITNYMSLAQYEAKLYKTKKK</sequence>
<evidence type="ECO:0000256" key="2">
    <source>
        <dbReference type="ARBA" id="ARBA00022771"/>
    </source>
</evidence>
<dbReference type="InterPro" id="IPR001841">
    <property type="entry name" value="Znf_RING"/>
</dbReference>
<evidence type="ECO:0000313" key="8">
    <source>
        <dbReference type="Proteomes" id="UP000078046"/>
    </source>
</evidence>
<dbReference type="GO" id="GO:0016567">
    <property type="term" value="P:protein ubiquitination"/>
    <property type="evidence" value="ECO:0007669"/>
    <property type="project" value="TreeGrafter"/>
</dbReference>
<keyword evidence="2 4" id="KW-0863">Zinc-finger</keyword>
<keyword evidence="8" id="KW-1185">Reference proteome</keyword>
<dbReference type="GO" id="GO:0008270">
    <property type="term" value="F:zinc ion binding"/>
    <property type="evidence" value="ECO:0007669"/>
    <property type="project" value="UniProtKB-KW"/>
</dbReference>
<comment type="caution">
    <text evidence="7">The sequence shown here is derived from an EMBL/GenBank/DDBJ whole genome shotgun (WGS) entry which is preliminary data.</text>
</comment>
<dbReference type="OrthoDB" id="3838338at2759"/>
<proteinExistence type="predicted"/>
<dbReference type="GO" id="GO:0061630">
    <property type="term" value="F:ubiquitin protein ligase activity"/>
    <property type="evidence" value="ECO:0007669"/>
    <property type="project" value="InterPro"/>
</dbReference>
<evidence type="ECO:0000259" key="6">
    <source>
        <dbReference type="PROSITE" id="PS50157"/>
    </source>
</evidence>
<protein>
    <submittedName>
        <fullName evidence="7">Uncharacterized protein</fullName>
    </submittedName>
</protein>
<organism evidence="7 8">
    <name type="scientific">Intoshia linei</name>
    <dbReference type="NCBI Taxonomy" id="1819745"/>
    <lineage>
        <taxon>Eukaryota</taxon>
        <taxon>Metazoa</taxon>
        <taxon>Spiralia</taxon>
        <taxon>Lophotrochozoa</taxon>
        <taxon>Mesozoa</taxon>
        <taxon>Orthonectida</taxon>
        <taxon>Rhopaluridae</taxon>
        <taxon>Intoshia</taxon>
    </lineage>
</organism>
<dbReference type="SUPFAM" id="SSF57850">
    <property type="entry name" value="RING/U-box"/>
    <property type="match status" value="1"/>
</dbReference>
<dbReference type="GO" id="GO:0072344">
    <property type="term" value="P:rescue of stalled ribosome"/>
    <property type="evidence" value="ECO:0007669"/>
    <property type="project" value="InterPro"/>
</dbReference>
<feature type="domain" description="C2H2-type" evidence="6">
    <location>
        <begin position="102"/>
        <end position="124"/>
    </location>
</feature>
<dbReference type="InterPro" id="IPR013083">
    <property type="entry name" value="Znf_RING/FYVE/PHD"/>
</dbReference>
<dbReference type="Pfam" id="PF25447">
    <property type="entry name" value="RING_ZNF598"/>
    <property type="match status" value="1"/>
</dbReference>
<dbReference type="GO" id="GO:0043022">
    <property type="term" value="F:ribosome binding"/>
    <property type="evidence" value="ECO:0007669"/>
    <property type="project" value="TreeGrafter"/>
</dbReference>
<dbReference type="PROSITE" id="PS50089">
    <property type="entry name" value="ZF_RING_2"/>
    <property type="match status" value="1"/>
</dbReference>
<gene>
    <name evidence="7" type="ORF">A3Q56_00730</name>
</gene>
<dbReference type="SMART" id="SM00355">
    <property type="entry name" value="ZnF_C2H2"/>
    <property type="match status" value="4"/>
</dbReference>
<feature type="domain" description="RING-type" evidence="5">
    <location>
        <begin position="17"/>
        <end position="57"/>
    </location>
</feature>
<dbReference type="PROSITE" id="PS00518">
    <property type="entry name" value="ZF_RING_1"/>
    <property type="match status" value="1"/>
</dbReference>
<keyword evidence="1" id="KW-0479">Metal-binding</keyword>
<dbReference type="SMART" id="SM00184">
    <property type="entry name" value="RING"/>
    <property type="match status" value="2"/>
</dbReference>
<dbReference type="Gene3D" id="3.30.40.10">
    <property type="entry name" value="Zinc/RING finger domain, C3HC4 (zinc finger)"/>
    <property type="match status" value="1"/>
</dbReference>
<dbReference type="PROSITE" id="PS50157">
    <property type="entry name" value="ZINC_FINGER_C2H2_2"/>
    <property type="match status" value="1"/>
</dbReference>
<dbReference type="InterPro" id="IPR044288">
    <property type="entry name" value="ZNF598/HEL2"/>
</dbReference>
<dbReference type="EMBL" id="LWCA01000044">
    <property type="protein sequence ID" value="OAF71525.1"/>
    <property type="molecule type" value="Genomic_DNA"/>
</dbReference>
<reference evidence="7 8" key="1">
    <citation type="submission" date="2016-04" db="EMBL/GenBank/DDBJ databases">
        <title>The genome of Intoshia linei affirms orthonectids as highly simplified spiralians.</title>
        <authorList>
            <person name="Mikhailov K.V."/>
            <person name="Slusarev G.S."/>
            <person name="Nikitin M.A."/>
            <person name="Logacheva M.D."/>
            <person name="Penin A."/>
            <person name="Aleoshin V."/>
            <person name="Panchin Y.V."/>
        </authorList>
    </citation>
    <scope>NUCLEOTIDE SEQUENCE [LARGE SCALE GENOMIC DNA]</scope>
    <source>
        <strain evidence="7">Intl2013</strain>
        <tissue evidence="7">Whole animal</tissue>
    </source>
</reference>
<dbReference type="Proteomes" id="UP000078046">
    <property type="component" value="Unassembled WGS sequence"/>
</dbReference>
<keyword evidence="3" id="KW-0862">Zinc</keyword>
<evidence type="ECO:0000256" key="4">
    <source>
        <dbReference type="PROSITE-ProRule" id="PRU00042"/>
    </source>
</evidence>
<dbReference type="PROSITE" id="PS00028">
    <property type="entry name" value="ZINC_FINGER_C2H2_1"/>
    <property type="match status" value="1"/>
</dbReference>
<name>A0A177BBE6_9BILA</name>